<evidence type="ECO:0000313" key="3">
    <source>
        <dbReference type="Proteomes" id="UP000054359"/>
    </source>
</evidence>
<dbReference type="SUPFAM" id="SSF56815">
    <property type="entry name" value="Sec1/munc18-like (SM) proteins"/>
    <property type="match status" value="1"/>
</dbReference>
<dbReference type="Gene3D" id="3.40.50.1910">
    <property type="match status" value="1"/>
</dbReference>
<proteinExistence type="inferred from homology"/>
<dbReference type="AlphaFoldDB" id="A0A087U9N1"/>
<dbReference type="GO" id="GO:0016192">
    <property type="term" value="P:vesicle-mediated transport"/>
    <property type="evidence" value="ECO:0007669"/>
    <property type="project" value="InterPro"/>
</dbReference>
<gene>
    <name evidence="2" type="ORF">X975_07866</name>
</gene>
<dbReference type="STRING" id="407821.A0A087U9N1"/>
<dbReference type="InterPro" id="IPR027482">
    <property type="entry name" value="Sec1-like_dom2"/>
</dbReference>
<dbReference type="PANTHER" id="PTHR11679">
    <property type="entry name" value="VESICLE PROTEIN SORTING-ASSOCIATED"/>
    <property type="match status" value="1"/>
</dbReference>
<keyword evidence="3" id="KW-1185">Reference proteome</keyword>
<dbReference type="Proteomes" id="UP000054359">
    <property type="component" value="Unassembled WGS sequence"/>
</dbReference>
<dbReference type="OMA" id="FHEYESL"/>
<comment type="similarity">
    <text evidence="1">Belongs to the STXBP/unc-18/SEC1 family.</text>
</comment>
<dbReference type="EMBL" id="KK118861">
    <property type="protein sequence ID" value="KFM74070.1"/>
    <property type="molecule type" value="Genomic_DNA"/>
</dbReference>
<dbReference type="Pfam" id="PF00995">
    <property type="entry name" value="Sec1"/>
    <property type="match status" value="1"/>
</dbReference>
<dbReference type="OrthoDB" id="549905at2759"/>
<sequence>MIVKRFIDNLDQHWTEVSKHVRDSLVFMDDASAECLHWHGGLRRILDGGAISVENFSPFVRADSKIKKAVFIIMSPILAETLRTLMVIIRANSFRNCIIISSLPSKCHCEGPSEDGNFTSLENHILNWMGHRDYSACIYHIPLFAAYLTKNMFIMPSFTNQLSVFKSGLQEMNMKRIADISLRDLSQDMQTSIKNLACSLSSHLDTLQIKGDFFSLGRLSHVLCSELENLSQNTKRKVSSNKASVLIVDRLLDLAGPLSQSYETMLDLILRALPHFPGHVLDVCVSMGDLATCKSESVFGRHLLAPGCLAHKSTAAEISNLNSILCEKPREALIQTNRSVVECASAEGIALELSARLTPEALRNRIISFKKKPKSLIKNCGILQQALALVQALEYSKTNSVDHLSAIEKALIQFLATSPEEVLSNIMQMVAEKEEMNYKMEEIIIFLAFFYMLSGCSSVENESAMQATLMETFFQDSDTNDLASLFVEGELEDDNVVNAVRTFFDVLKRLGTMRKGLKKYTHVFKSTNPAYPASYCPLLKQLLNDIFNTAIPDLPDVEFHSAGLKDYLKTGFSLFMNVAKPQPRDNPVIFLIMLGGITPAEIKAVQEIAAHQKLTEVIVGCTNILTPPDVLRDLGLIVKELSTD</sequence>
<name>A0A087U9N1_STEMI</name>
<dbReference type="InterPro" id="IPR001619">
    <property type="entry name" value="Sec1-like"/>
</dbReference>
<reference evidence="2 3" key="1">
    <citation type="submission" date="2013-11" db="EMBL/GenBank/DDBJ databases">
        <title>Genome sequencing of Stegodyphus mimosarum.</title>
        <authorList>
            <person name="Bechsgaard J."/>
        </authorList>
    </citation>
    <scope>NUCLEOTIDE SEQUENCE [LARGE SCALE GENOMIC DNA]</scope>
</reference>
<accession>A0A087U9N1</accession>
<dbReference type="InterPro" id="IPR036045">
    <property type="entry name" value="Sec1-like_sf"/>
</dbReference>
<organism evidence="2 3">
    <name type="scientific">Stegodyphus mimosarum</name>
    <name type="common">African social velvet spider</name>
    <dbReference type="NCBI Taxonomy" id="407821"/>
    <lineage>
        <taxon>Eukaryota</taxon>
        <taxon>Metazoa</taxon>
        <taxon>Ecdysozoa</taxon>
        <taxon>Arthropoda</taxon>
        <taxon>Chelicerata</taxon>
        <taxon>Arachnida</taxon>
        <taxon>Araneae</taxon>
        <taxon>Araneomorphae</taxon>
        <taxon>Entelegynae</taxon>
        <taxon>Eresoidea</taxon>
        <taxon>Eresidae</taxon>
        <taxon>Stegodyphus</taxon>
    </lineage>
</organism>
<evidence type="ECO:0000313" key="2">
    <source>
        <dbReference type="EMBL" id="KFM74070.1"/>
    </source>
</evidence>
<protein>
    <submittedName>
        <fullName evidence="2">Sec1 family domain-containing protein 2</fullName>
    </submittedName>
</protein>
<feature type="non-terminal residue" evidence="2">
    <location>
        <position position="644"/>
    </location>
</feature>
<evidence type="ECO:0000256" key="1">
    <source>
        <dbReference type="ARBA" id="ARBA00009884"/>
    </source>
</evidence>